<proteinExistence type="predicted"/>
<name>A0A084EV78_9BACT</name>
<dbReference type="Proteomes" id="UP000028537">
    <property type="component" value="Unassembled WGS sequence"/>
</dbReference>
<dbReference type="AlphaFoldDB" id="A0A084EV78"/>
<accession>A0A084EV78</accession>
<dbReference type="EMBL" id="JFDP01000107">
    <property type="protein sequence ID" value="KEZ21870.1"/>
    <property type="molecule type" value="Genomic_DNA"/>
</dbReference>
<comment type="caution">
    <text evidence="1">The sequence shown here is derived from an EMBL/GenBank/DDBJ whole genome shotgun (WGS) entry which is preliminary data.</text>
</comment>
<evidence type="ECO:0000313" key="1">
    <source>
        <dbReference type="EMBL" id="KEZ21870.1"/>
    </source>
</evidence>
<gene>
    <name evidence="1" type="ORF">UDIV_7250</name>
</gene>
<evidence type="ECO:0000313" key="2">
    <source>
        <dbReference type="Proteomes" id="UP000028537"/>
    </source>
</evidence>
<keyword evidence="2" id="KW-1185">Reference proteome</keyword>
<protein>
    <submittedName>
        <fullName evidence="1">Uncharacterized protein</fullName>
    </submittedName>
</protein>
<dbReference type="RefSeq" id="WP_038103756.1">
    <property type="nucleotide sequence ID" value="NZ_JFDP01000107.1"/>
</dbReference>
<sequence>MKGNNDKQNNNYETNYYELIVNDQTYLEAKAGNKYAFYLVYETNLHYFKRFFLKEVRDRFHSSEISFDEIKYDLFKNTFNILKTINGTNLQIQYRALMKNKIKHLLVEELRRFKTKKEQILYNSIPLEVAEEKGLIINDNQTPDLVFIRDKNDQLVIKIIELIKNKLPEWCYNIAYLLHKNKEVKEISQIIKIPTQRVYYGIRKIKRLIADSEQELETFEIF</sequence>
<reference evidence="1 2" key="1">
    <citation type="submission" date="2014-02" db="EMBL/GenBank/DDBJ databases">
        <title>Genome sequence of Ureaplasma diversum strain 246.</title>
        <authorList>
            <person name="Sirand-Pugnet P."/>
            <person name="Breton M."/>
            <person name="Dordet-Frisoni E."/>
            <person name="Baranowski E."/>
            <person name="Barre A."/>
            <person name="Couture C."/>
            <person name="Dupuy V."/>
            <person name="Gaurivaud P."/>
            <person name="Jacob D."/>
            <person name="Lemaitre C."/>
            <person name="Manso-Silvan L."/>
            <person name="Nikolski M."/>
            <person name="Nouvel L.-X."/>
            <person name="Poumarat F."/>
            <person name="Tardy F."/>
            <person name="Thebault P."/>
            <person name="Theil S."/>
            <person name="Citti C."/>
            <person name="Thiaucourt F."/>
            <person name="Blanchard A."/>
        </authorList>
    </citation>
    <scope>NUCLEOTIDE SEQUENCE [LARGE SCALE GENOMIC DNA]</scope>
    <source>
        <strain evidence="1 2">NCTC 246</strain>
    </source>
</reference>
<organism evidence="1 2">
    <name type="scientific">Ureaplasma diversum NCTC 246</name>
    <dbReference type="NCBI Taxonomy" id="1188241"/>
    <lineage>
        <taxon>Bacteria</taxon>
        <taxon>Bacillati</taxon>
        <taxon>Mycoplasmatota</taxon>
        <taxon>Mycoplasmoidales</taxon>
        <taxon>Mycoplasmoidaceae</taxon>
        <taxon>Ureaplasma</taxon>
    </lineage>
</organism>